<protein>
    <submittedName>
        <fullName evidence="1">Uncharacterized protein</fullName>
    </submittedName>
</protein>
<evidence type="ECO:0000313" key="1">
    <source>
        <dbReference type="EMBL" id="EMG48234.1"/>
    </source>
</evidence>
<organism evidence="1 2">
    <name type="scientific">Candida maltosa (strain Xu316)</name>
    <name type="common">Yeast</name>
    <dbReference type="NCBI Taxonomy" id="1245528"/>
    <lineage>
        <taxon>Eukaryota</taxon>
        <taxon>Fungi</taxon>
        <taxon>Dikarya</taxon>
        <taxon>Ascomycota</taxon>
        <taxon>Saccharomycotina</taxon>
        <taxon>Pichiomycetes</taxon>
        <taxon>Debaryomycetaceae</taxon>
        <taxon>Candida/Lodderomyces clade</taxon>
        <taxon>Candida</taxon>
    </lineage>
</organism>
<dbReference type="Proteomes" id="UP000011777">
    <property type="component" value="Unassembled WGS sequence"/>
</dbReference>
<sequence>MNNYVSFLAMTKWKETRPPKIIGIIDHDRRDDGLYLKATYLNGRSQFIKLLVLERYEPALCKKYLSELIKRKKIERVD</sequence>
<accession>M3K0M7</accession>
<reference evidence="1 2" key="1">
    <citation type="submission" date="2013-02" db="EMBL/GenBank/DDBJ databases">
        <title>Genome sequence of Candida maltosa Xu316, a potential industrial strain for xylitol and ethanol production.</title>
        <authorList>
            <person name="Yu J."/>
            <person name="Wang Q."/>
            <person name="Geng X."/>
            <person name="Bao W."/>
            <person name="He P."/>
            <person name="Cai J."/>
        </authorList>
    </citation>
    <scope>NUCLEOTIDE SEQUENCE [LARGE SCALE GENOMIC DNA]</scope>
    <source>
        <strain evidence="2">Xu316</strain>
    </source>
</reference>
<gene>
    <name evidence="1" type="ORF">G210_1217</name>
</gene>
<comment type="caution">
    <text evidence="1">The sequence shown here is derived from an EMBL/GenBank/DDBJ whole genome shotgun (WGS) entry which is preliminary data.</text>
</comment>
<evidence type="ECO:0000313" key="2">
    <source>
        <dbReference type="Proteomes" id="UP000011777"/>
    </source>
</evidence>
<name>M3K0M7_CANMX</name>
<proteinExistence type="predicted"/>
<dbReference type="EMBL" id="AOGT01001183">
    <property type="protein sequence ID" value="EMG48234.1"/>
    <property type="molecule type" value="Genomic_DNA"/>
</dbReference>
<dbReference type="HOGENOM" id="CLU_2621788_0_0_1"/>
<dbReference type="AlphaFoldDB" id="M3K0M7"/>
<keyword evidence="2" id="KW-1185">Reference proteome</keyword>